<dbReference type="GO" id="GO:0005200">
    <property type="term" value="F:structural constituent of cytoskeleton"/>
    <property type="evidence" value="ECO:0007669"/>
    <property type="project" value="InterPro"/>
</dbReference>
<dbReference type="GO" id="GO:0005882">
    <property type="term" value="C:intermediate filament"/>
    <property type="evidence" value="ECO:0007669"/>
    <property type="project" value="InterPro"/>
</dbReference>
<dbReference type="EMBL" id="OX395143">
    <property type="protein sequence ID" value="CAI5798443.1"/>
    <property type="molecule type" value="Genomic_DNA"/>
</dbReference>
<dbReference type="Proteomes" id="UP001178461">
    <property type="component" value="Chromosome 16"/>
</dbReference>
<dbReference type="AlphaFoldDB" id="A0AA35PUJ5"/>
<reference evidence="1" key="1">
    <citation type="submission" date="2022-12" db="EMBL/GenBank/DDBJ databases">
        <authorList>
            <person name="Alioto T."/>
            <person name="Alioto T."/>
            <person name="Gomez Garrido J."/>
        </authorList>
    </citation>
    <scope>NUCLEOTIDE SEQUENCE</scope>
</reference>
<dbReference type="Pfam" id="PF02422">
    <property type="entry name" value="Keratin"/>
    <property type="match status" value="1"/>
</dbReference>
<organism evidence="1 2">
    <name type="scientific">Podarcis lilfordi</name>
    <name type="common">Lilford's wall lizard</name>
    <dbReference type="NCBI Taxonomy" id="74358"/>
    <lineage>
        <taxon>Eukaryota</taxon>
        <taxon>Metazoa</taxon>
        <taxon>Chordata</taxon>
        <taxon>Craniata</taxon>
        <taxon>Vertebrata</taxon>
        <taxon>Euteleostomi</taxon>
        <taxon>Lepidosauria</taxon>
        <taxon>Squamata</taxon>
        <taxon>Bifurcata</taxon>
        <taxon>Unidentata</taxon>
        <taxon>Episquamata</taxon>
        <taxon>Laterata</taxon>
        <taxon>Lacertibaenia</taxon>
        <taxon>Lacertidae</taxon>
        <taxon>Podarcis</taxon>
    </lineage>
</organism>
<evidence type="ECO:0000313" key="1">
    <source>
        <dbReference type="EMBL" id="CAI5798443.1"/>
    </source>
</evidence>
<name>A0AA35PUJ5_9SAUR</name>
<dbReference type="InterPro" id="IPR003461">
    <property type="entry name" value="Keratin"/>
</dbReference>
<gene>
    <name evidence="1" type="ORF">PODLI_1B030874</name>
</gene>
<sequence>MSVFSISPAISKGTQASTLSPSMCHCWGLYPLMVLRHADPPCGKSSMHGNFFFLSPVGQIKDQINSIKVAGRLGLKHQFLPLLRPLCSAVCLWRTQNLNLKMSSFGYNNCAFQCPPSTVTIQPPPFVVTIPGPEMYCPNQVFGIEQYNPCAGYGMLGGSRYPALLPSEASESGSVYNLPGLSSRPFSSYGYRRY</sequence>
<keyword evidence="2" id="KW-1185">Reference proteome</keyword>
<accession>A0AA35PUJ5</accession>
<evidence type="ECO:0000313" key="2">
    <source>
        <dbReference type="Proteomes" id="UP001178461"/>
    </source>
</evidence>
<proteinExistence type="predicted"/>
<protein>
    <submittedName>
        <fullName evidence="1">Glycine-rich cell wall structural keratin-like</fullName>
    </submittedName>
</protein>